<feature type="transmembrane region" description="Helical" evidence="1">
    <location>
        <begin position="168"/>
        <end position="186"/>
    </location>
</feature>
<gene>
    <name evidence="2" type="ORF">A3I48_00885</name>
</gene>
<comment type="caution">
    <text evidence="2">The sequence shown here is derived from an EMBL/GenBank/DDBJ whole genome shotgun (WGS) entry which is preliminary data.</text>
</comment>
<feature type="transmembrane region" description="Helical" evidence="1">
    <location>
        <begin position="333"/>
        <end position="353"/>
    </location>
</feature>
<evidence type="ECO:0000313" key="2">
    <source>
        <dbReference type="EMBL" id="OGE64822.1"/>
    </source>
</evidence>
<feature type="transmembrane region" description="Helical" evidence="1">
    <location>
        <begin position="303"/>
        <end position="326"/>
    </location>
</feature>
<feature type="transmembrane region" description="Helical" evidence="1">
    <location>
        <begin position="399"/>
        <end position="421"/>
    </location>
</feature>
<feature type="transmembrane region" description="Helical" evidence="1">
    <location>
        <begin position="373"/>
        <end position="392"/>
    </location>
</feature>
<reference evidence="2 3" key="1">
    <citation type="journal article" date="2016" name="Nat. Commun.">
        <title>Thousands of microbial genomes shed light on interconnected biogeochemical processes in an aquifer system.</title>
        <authorList>
            <person name="Anantharaman K."/>
            <person name="Brown C.T."/>
            <person name="Hug L.A."/>
            <person name="Sharon I."/>
            <person name="Castelle C.J."/>
            <person name="Probst A.J."/>
            <person name="Thomas B.C."/>
            <person name="Singh A."/>
            <person name="Wilkins M.J."/>
            <person name="Karaoz U."/>
            <person name="Brodie E.L."/>
            <person name="Williams K.H."/>
            <person name="Hubbard S.S."/>
            <person name="Banfield J.F."/>
        </authorList>
    </citation>
    <scope>NUCLEOTIDE SEQUENCE [LARGE SCALE GENOMIC DNA]</scope>
</reference>
<keyword evidence="1" id="KW-1133">Transmembrane helix</keyword>
<feature type="transmembrane region" description="Helical" evidence="1">
    <location>
        <begin position="144"/>
        <end position="161"/>
    </location>
</feature>
<keyword evidence="1" id="KW-0812">Transmembrane</keyword>
<evidence type="ECO:0008006" key="4">
    <source>
        <dbReference type="Google" id="ProtNLM"/>
    </source>
</evidence>
<feature type="transmembrane region" description="Helical" evidence="1">
    <location>
        <begin position="9"/>
        <end position="28"/>
    </location>
</feature>
<feature type="transmembrane region" description="Helical" evidence="1">
    <location>
        <begin position="192"/>
        <end position="208"/>
    </location>
</feature>
<feature type="transmembrane region" description="Helical" evidence="1">
    <location>
        <begin position="118"/>
        <end position="138"/>
    </location>
</feature>
<dbReference type="EMBL" id="MFDT01000034">
    <property type="protein sequence ID" value="OGE64822.1"/>
    <property type="molecule type" value="Genomic_DNA"/>
</dbReference>
<accession>A0A1F5MHJ0</accession>
<dbReference type="AlphaFoldDB" id="A0A1F5MHJ0"/>
<proteinExistence type="predicted"/>
<feature type="transmembrane region" description="Helical" evidence="1">
    <location>
        <begin position="220"/>
        <end position="240"/>
    </location>
</feature>
<dbReference type="Proteomes" id="UP000178859">
    <property type="component" value="Unassembled WGS sequence"/>
</dbReference>
<protein>
    <recommendedName>
        <fullName evidence="4">Glycosyltransferase RgtA/B/C/D-like domain-containing protein</fullName>
    </recommendedName>
</protein>
<name>A0A1F5MHJ0_9BACT</name>
<organism evidence="2 3">
    <name type="scientific">Candidatus Daviesbacteria bacterium RIFCSPLOWO2_02_FULL_36_7</name>
    <dbReference type="NCBI Taxonomy" id="1797792"/>
    <lineage>
        <taxon>Bacteria</taxon>
        <taxon>Candidatus Daviesiibacteriota</taxon>
    </lineage>
</organism>
<keyword evidence="1" id="KW-0472">Membrane</keyword>
<feature type="transmembrane region" description="Helical" evidence="1">
    <location>
        <begin position="433"/>
        <end position="453"/>
    </location>
</feature>
<evidence type="ECO:0000256" key="1">
    <source>
        <dbReference type="SAM" id="Phobius"/>
    </source>
</evidence>
<sequence>MINRIPRSLLIFIFIVPLIFFLESKLLAPHLRYGFADVDWGYLYQYKMLGEAPFSKFYEAWKGSGVYTYGAYYMGILEHFFPIDGFNFIGIHQANHFFKFLSAITLFPLILVFTGKRLLAALTAILYAVASSTVAPLYSAQVSGYYIGITVMNLFATYYIFITKNNKIGLLWLIFGVLLFVMTLFIATERMYPLIPLIFLGEFLWMLSQKFSRSIVRFSIIRQIAFFSPLILVLLLQLYGGSVKFGGISSFFINTKTIFQKILEGNWQLALNPLISLASLFFPREYWGLIGSDRYALSGFGEYLGFLLGPFLAFLIFTSFLSFLILKKRQRFILLNFILAITLSIVVYILASHQLSIAEALRLSYDTMFLRPTIIGAFIISLVIALLIEWLLNGKKLGYLLYLFIGPAIAFLIIFLTWLPSDYTLIVAGVHRYLAIAAIASSFFIAVLITLFYEKINKIKALRIFSWLILLIIIPIIQLNFFVVGKYFYDELNSTGMDGQQQKDMKSKLLSYMGDFDLKEPTLFYFDEEDIENGYFHETTIVAGFPTWIRFRGRSIPLDGMTPDYIRNHDLGSETNVYCTGVNVDCPGTLRSYVTLRNGEKGILYKNVFYSLNRFYAFRLKGRDVFNIKSEILQENGI</sequence>
<feature type="transmembrane region" description="Helical" evidence="1">
    <location>
        <begin position="465"/>
        <end position="489"/>
    </location>
</feature>
<evidence type="ECO:0000313" key="3">
    <source>
        <dbReference type="Proteomes" id="UP000178859"/>
    </source>
</evidence>
<feature type="transmembrane region" description="Helical" evidence="1">
    <location>
        <begin position="96"/>
        <end position="113"/>
    </location>
</feature>